<dbReference type="InterPro" id="IPR036374">
    <property type="entry name" value="OxRdtase_Mopterin-bd_sf"/>
</dbReference>
<dbReference type="STRING" id="930152.SAMN05216565_11846"/>
<dbReference type="GO" id="GO:0022904">
    <property type="term" value="P:respiratory electron transport chain"/>
    <property type="evidence" value="ECO:0007669"/>
    <property type="project" value="InterPro"/>
</dbReference>
<dbReference type="Gene3D" id="3.90.420.10">
    <property type="entry name" value="Oxidoreductase, molybdopterin-binding domain"/>
    <property type="match status" value="1"/>
</dbReference>
<name>A0A1H0WY66_9BACI</name>
<dbReference type="AlphaFoldDB" id="A0A1H0WY66"/>
<proteinExistence type="predicted"/>
<keyword evidence="1" id="KW-0812">Transmembrane</keyword>
<evidence type="ECO:0000256" key="1">
    <source>
        <dbReference type="SAM" id="Phobius"/>
    </source>
</evidence>
<dbReference type="OrthoDB" id="9778777at2"/>
<feature type="transmembrane region" description="Helical" evidence="1">
    <location>
        <begin position="12"/>
        <end position="29"/>
    </location>
</feature>
<accession>A0A1H0WY66</accession>
<feature type="domain" description="Oxidoreductase molybdopterin-binding" evidence="2">
    <location>
        <begin position="236"/>
        <end position="382"/>
    </location>
</feature>
<dbReference type="PANTHER" id="PTHR43032">
    <property type="entry name" value="PROTEIN-METHIONINE-SULFOXIDE REDUCTASE"/>
    <property type="match status" value="1"/>
</dbReference>
<dbReference type="RefSeq" id="WP_090859327.1">
    <property type="nucleotide sequence ID" value="NZ_FNJU01000018.1"/>
</dbReference>
<dbReference type="GO" id="GO:0016020">
    <property type="term" value="C:membrane"/>
    <property type="evidence" value="ECO:0007669"/>
    <property type="project" value="InterPro"/>
</dbReference>
<feature type="transmembrane region" description="Helical" evidence="1">
    <location>
        <begin position="120"/>
        <end position="141"/>
    </location>
</feature>
<reference evidence="4" key="1">
    <citation type="submission" date="2016-10" db="EMBL/GenBank/DDBJ databases">
        <authorList>
            <person name="Varghese N."/>
            <person name="Submissions S."/>
        </authorList>
    </citation>
    <scope>NUCLEOTIDE SEQUENCE [LARGE SCALE GENOMIC DNA]</scope>
    <source>
        <strain evidence="4">IBRC-M10078</strain>
    </source>
</reference>
<organism evidence="3 4">
    <name type="scientific">Litchfieldia salsa</name>
    <dbReference type="NCBI Taxonomy" id="930152"/>
    <lineage>
        <taxon>Bacteria</taxon>
        <taxon>Bacillati</taxon>
        <taxon>Bacillota</taxon>
        <taxon>Bacilli</taxon>
        <taxon>Bacillales</taxon>
        <taxon>Bacillaceae</taxon>
        <taxon>Litchfieldia</taxon>
    </lineage>
</organism>
<evidence type="ECO:0000313" key="3">
    <source>
        <dbReference type="EMBL" id="SDP95375.1"/>
    </source>
</evidence>
<protein>
    <submittedName>
        <fullName evidence="3">Oxidoreductase molybdopterin binding domain-containing protein</fullName>
    </submittedName>
</protein>
<feature type="transmembrane region" description="Helical" evidence="1">
    <location>
        <begin position="81"/>
        <end position="100"/>
    </location>
</feature>
<dbReference type="SUPFAM" id="SSF56524">
    <property type="entry name" value="Oxidoreductase molybdopterin-binding domain"/>
    <property type="match status" value="1"/>
</dbReference>
<dbReference type="InterPro" id="IPR000572">
    <property type="entry name" value="OxRdtase_Mopterin-bd_dom"/>
</dbReference>
<dbReference type="InterPro" id="IPR016174">
    <property type="entry name" value="Di-haem_cyt_TM"/>
</dbReference>
<keyword evidence="1" id="KW-1133">Transmembrane helix</keyword>
<gene>
    <name evidence="3" type="ORF">SAMN05216565_11846</name>
</gene>
<feature type="transmembrane region" description="Helical" evidence="1">
    <location>
        <begin position="162"/>
        <end position="184"/>
    </location>
</feature>
<keyword evidence="4" id="KW-1185">Reference proteome</keyword>
<keyword evidence="1" id="KW-0472">Membrane</keyword>
<evidence type="ECO:0000313" key="4">
    <source>
        <dbReference type="Proteomes" id="UP000199159"/>
    </source>
</evidence>
<dbReference type="PANTHER" id="PTHR43032:SF4">
    <property type="entry name" value="OXIDOREDUCTASE MOLYBDOPTERIN-BINDING DOMAIN-CONTAINING PROTEIN"/>
    <property type="match status" value="1"/>
</dbReference>
<evidence type="ECO:0000259" key="2">
    <source>
        <dbReference type="Pfam" id="PF00174"/>
    </source>
</evidence>
<feature type="transmembrane region" description="Helical" evidence="1">
    <location>
        <begin position="41"/>
        <end position="61"/>
    </location>
</feature>
<dbReference type="EMBL" id="FNJU01000018">
    <property type="protein sequence ID" value="SDP95375.1"/>
    <property type="molecule type" value="Genomic_DNA"/>
</dbReference>
<dbReference type="Proteomes" id="UP000199159">
    <property type="component" value="Unassembled WGS sequence"/>
</dbReference>
<sequence>MWEKLKQLHSYNAWILLLLFITGFALFIPEFRGVTADYRVSIKNAHIVIGSLMILILIGYLPFTRTHWKKIGNNRVKKYNLVLTLLFILSWAISGTVLVFERSLPAVYSQTALDLHDYITWFSIPVILYHIISRASFMVDVKRKNRESNVEKDVSPKISRRNFFKYICSTLLVVIIGPYVYSWMKKLFGVGGMSYNEILETPMENKMNPSPVVSPKSNPPIGGGLKGNFRAYTVTDIPHYTERNWYLQIDGLVDSPHLYNWEEFVKLTREVQVNDFHCVTGWSVKNITYEGIPLREILKRAGIQKNAKYVKFYSGDGIYTDALSLNQASMDDVMVAVIMDGKLIPAELGGPVRLIVPQMYAYKSVKWLVRIEVTSQPHLGYWQVRGYETDAWVRK</sequence>
<dbReference type="SUPFAM" id="SSF81342">
    <property type="entry name" value="Transmembrane di-heme cytochromes"/>
    <property type="match status" value="1"/>
</dbReference>
<dbReference type="Pfam" id="PF00174">
    <property type="entry name" value="Oxidored_molyb"/>
    <property type="match status" value="1"/>
</dbReference>